<reference evidence="2" key="1">
    <citation type="submission" date="2016-10" db="EMBL/GenBank/DDBJ databases">
        <title>Sequence of Gallionella enrichment culture.</title>
        <authorList>
            <person name="Poehlein A."/>
            <person name="Muehling M."/>
            <person name="Daniel R."/>
        </authorList>
    </citation>
    <scope>NUCLEOTIDE SEQUENCE</scope>
</reference>
<evidence type="ECO:0000313" key="2">
    <source>
        <dbReference type="EMBL" id="OIQ86362.1"/>
    </source>
</evidence>
<feature type="compositionally biased region" description="Basic and acidic residues" evidence="1">
    <location>
        <begin position="13"/>
        <end position="23"/>
    </location>
</feature>
<dbReference type="EMBL" id="MLJW01000484">
    <property type="protein sequence ID" value="OIQ86362.1"/>
    <property type="molecule type" value="Genomic_DNA"/>
</dbReference>
<organism evidence="2">
    <name type="scientific">mine drainage metagenome</name>
    <dbReference type="NCBI Taxonomy" id="410659"/>
    <lineage>
        <taxon>unclassified sequences</taxon>
        <taxon>metagenomes</taxon>
        <taxon>ecological metagenomes</taxon>
    </lineage>
</organism>
<sequence>MHELGLHAIHPQRGGEPEIHQPETENNHKIGLLLAIRDGAEPEGFFKVGLAHHAPGIERARHLESNAFADHRNVPVIGISRIGDEHVLALADGFAHTRVQFSRGRVIEHQLHLGMLLHPHRAIGRSHPLLEVVSQTEGIIFEP</sequence>
<comment type="caution">
    <text evidence="2">The sequence shown here is derived from an EMBL/GenBank/DDBJ whole genome shotgun (WGS) entry which is preliminary data.</text>
</comment>
<feature type="region of interest" description="Disordered" evidence="1">
    <location>
        <begin position="1"/>
        <end position="23"/>
    </location>
</feature>
<dbReference type="AlphaFoldDB" id="A0A1J5QSN3"/>
<gene>
    <name evidence="2" type="ORF">GALL_317720</name>
</gene>
<protein>
    <submittedName>
        <fullName evidence="2">Uncharacterized protein</fullName>
    </submittedName>
</protein>
<name>A0A1J5QSN3_9ZZZZ</name>
<accession>A0A1J5QSN3</accession>
<evidence type="ECO:0000256" key="1">
    <source>
        <dbReference type="SAM" id="MobiDB-lite"/>
    </source>
</evidence>
<proteinExistence type="predicted"/>